<protein>
    <submittedName>
        <fullName evidence="1">Uncharacterized protein</fullName>
    </submittedName>
</protein>
<reference evidence="1 2" key="1">
    <citation type="journal article" date="2008" name="FEMS Yeast Res.">
        <title>Comparative genome analysis of a Saccharomyces cerevisiae wine strain.</title>
        <authorList>
            <person name="Borneman A.R."/>
            <person name="Forgan A.H."/>
            <person name="Pretorius I.S."/>
            <person name="Chambers P.J."/>
        </authorList>
    </citation>
    <scope>NUCLEOTIDE SEQUENCE [LARGE SCALE GENOMIC DNA]</scope>
    <source>
        <strain evidence="1 2">AWRI1631</strain>
    </source>
</reference>
<name>B5VP07_YEAS6</name>
<dbReference type="EMBL" id="ABSV01001743">
    <property type="protein sequence ID" value="EDZ70337.1"/>
    <property type="molecule type" value="Genomic_DNA"/>
</dbReference>
<organism evidence="1 2">
    <name type="scientific">Saccharomyces cerevisiae (strain AWRI1631)</name>
    <name type="common">Baker's yeast</name>
    <dbReference type="NCBI Taxonomy" id="545124"/>
    <lineage>
        <taxon>Eukaryota</taxon>
        <taxon>Fungi</taxon>
        <taxon>Dikarya</taxon>
        <taxon>Ascomycota</taxon>
        <taxon>Saccharomycotina</taxon>
        <taxon>Saccharomycetes</taxon>
        <taxon>Saccharomycetales</taxon>
        <taxon>Saccharomycetaceae</taxon>
        <taxon>Saccharomyces</taxon>
    </lineage>
</organism>
<dbReference type="AlphaFoldDB" id="B5VP07"/>
<proteinExistence type="predicted"/>
<evidence type="ECO:0000313" key="2">
    <source>
        <dbReference type="Proteomes" id="UP000008988"/>
    </source>
</evidence>
<dbReference type="Proteomes" id="UP000008988">
    <property type="component" value="Unassembled WGS sequence"/>
</dbReference>
<evidence type="ECO:0000313" key="1">
    <source>
        <dbReference type="EMBL" id="EDZ70337.1"/>
    </source>
</evidence>
<sequence>MICRVTSGTKKERTICSALAPANRMAERCEEIMKLKEIIE</sequence>
<accession>B5VP07</accession>
<gene>
    <name evidence="1" type="ORF">AWRI1631_130110</name>
</gene>
<comment type="caution">
    <text evidence="1">The sequence shown here is derived from an EMBL/GenBank/DDBJ whole genome shotgun (WGS) entry which is preliminary data.</text>
</comment>